<dbReference type="GO" id="GO:0043190">
    <property type="term" value="C:ATP-binding cassette (ABC) transporter complex"/>
    <property type="evidence" value="ECO:0007669"/>
    <property type="project" value="InterPro"/>
</dbReference>
<accession>A0A542ZGM9</accession>
<feature type="transmembrane region" description="Helical" evidence="10">
    <location>
        <begin position="195"/>
        <end position="213"/>
    </location>
</feature>
<dbReference type="PANTHER" id="PTHR30413">
    <property type="entry name" value="INNER MEMBRANE TRANSPORT PERMEASE"/>
    <property type="match status" value="1"/>
</dbReference>
<feature type="transmembrane region" description="Helical" evidence="10">
    <location>
        <begin position="125"/>
        <end position="155"/>
    </location>
</feature>
<comment type="similarity">
    <text evidence="2 10">Belongs to the ABC-2 integral membrane protein family.</text>
</comment>
<keyword evidence="5" id="KW-0997">Cell inner membrane</keyword>
<dbReference type="GO" id="GO:0140359">
    <property type="term" value="F:ABC-type transporter activity"/>
    <property type="evidence" value="ECO:0007669"/>
    <property type="project" value="InterPro"/>
</dbReference>
<name>A0A542ZGM9_9MICO</name>
<keyword evidence="13" id="KW-1185">Reference proteome</keyword>
<dbReference type="Proteomes" id="UP000319514">
    <property type="component" value="Unassembled WGS sequence"/>
</dbReference>
<evidence type="ECO:0000256" key="7">
    <source>
        <dbReference type="ARBA" id="ARBA00022989"/>
    </source>
</evidence>
<dbReference type="AlphaFoldDB" id="A0A542ZGM9"/>
<dbReference type="InterPro" id="IPR000412">
    <property type="entry name" value="ABC_2_transport"/>
</dbReference>
<dbReference type="GO" id="GO:0015920">
    <property type="term" value="P:lipopolysaccharide transport"/>
    <property type="evidence" value="ECO:0007669"/>
    <property type="project" value="TreeGrafter"/>
</dbReference>
<feature type="transmembrane region" description="Helical" evidence="10">
    <location>
        <begin position="81"/>
        <end position="98"/>
    </location>
</feature>
<dbReference type="InterPro" id="IPR013525">
    <property type="entry name" value="ABC2_TM"/>
</dbReference>
<dbReference type="PANTHER" id="PTHR30413:SF8">
    <property type="entry name" value="TRANSPORT PERMEASE PROTEIN"/>
    <property type="match status" value="1"/>
</dbReference>
<sequence length="292" mass="32518">MTNVSTTTSSELPALREPGVGGGLLDVLRWRFLLRLLVRKELRVRYRGSVLGLLWSYVKPGMQFLVFYIAMGVFFELNKGTQAYAVYLFSGIVAINFFNEIFGNATRSVVLNADLVKKIYLPRELFPVSMIWVACVHLLPQVVILMGGAMLFGWHPGPLNLLAGLVALVIVALLALGLGLLFSAVNVLFRDAENIVDLFLMVATWASPVLYTWDRVESNVPHWVWLLYQCNPLTAAVELMHYCFWYPATNESTALPPNLPLWSLLAVAVSGVAIGIGQLVFSRLQGRFAQEL</sequence>
<comment type="caution">
    <text evidence="12">The sequence shown here is derived from an EMBL/GenBank/DDBJ whole genome shotgun (WGS) entry which is preliminary data.</text>
</comment>
<keyword evidence="3 10" id="KW-0813">Transport</keyword>
<evidence type="ECO:0000256" key="9">
    <source>
        <dbReference type="ARBA" id="ARBA00023251"/>
    </source>
</evidence>
<evidence type="ECO:0000256" key="6">
    <source>
        <dbReference type="ARBA" id="ARBA00022692"/>
    </source>
</evidence>
<keyword evidence="8 10" id="KW-0472">Membrane</keyword>
<feature type="transmembrane region" description="Helical" evidence="10">
    <location>
        <begin position="261"/>
        <end position="281"/>
    </location>
</feature>
<evidence type="ECO:0000313" key="12">
    <source>
        <dbReference type="EMBL" id="TQL59360.1"/>
    </source>
</evidence>
<keyword evidence="6 10" id="KW-0812">Transmembrane</keyword>
<proteinExistence type="inferred from homology"/>
<dbReference type="PROSITE" id="PS51012">
    <property type="entry name" value="ABC_TM2"/>
    <property type="match status" value="1"/>
</dbReference>
<evidence type="ECO:0000256" key="5">
    <source>
        <dbReference type="ARBA" id="ARBA00022519"/>
    </source>
</evidence>
<evidence type="ECO:0000256" key="8">
    <source>
        <dbReference type="ARBA" id="ARBA00023136"/>
    </source>
</evidence>
<feature type="domain" description="ABC transmembrane type-2" evidence="11">
    <location>
        <begin position="51"/>
        <end position="284"/>
    </location>
</feature>
<evidence type="ECO:0000256" key="1">
    <source>
        <dbReference type="ARBA" id="ARBA00004429"/>
    </source>
</evidence>
<comment type="subcellular location">
    <subcellularLocation>
        <location evidence="1">Cell inner membrane</location>
        <topology evidence="1">Multi-pass membrane protein</topology>
    </subcellularLocation>
    <subcellularLocation>
        <location evidence="10">Cell membrane</location>
        <topology evidence="10">Multi-pass membrane protein</topology>
    </subcellularLocation>
</comment>
<evidence type="ECO:0000256" key="2">
    <source>
        <dbReference type="ARBA" id="ARBA00007783"/>
    </source>
</evidence>
<reference evidence="12 13" key="1">
    <citation type="submission" date="2019-06" db="EMBL/GenBank/DDBJ databases">
        <title>Sequencing the genomes of 1000 actinobacteria strains.</title>
        <authorList>
            <person name="Klenk H.-P."/>
        </authorList>
    </citation>
    <scope>NUCLEOTIDE SEQUENCE [LARGE SCALE GENOMIC DNA]</scope>
    <source>
        <strain evidence="12 13">DSM 18082</strain>
    </source>
</reference>
<evidence type="ECO:0000256" key="4">
    <source>
        <dbReference type="ARBA" id="ARBA00022475"/>
    </source>
</evidence>
<dbReference type="EMBL" id="VFOQ01000001">
    <property type="protein sequence ID" value="TQL59360.1"/>
    <property type="molecule type" value="Genomic_DNA"/>
</dbReference>
<organism evidence="12 13">
    <name type="scientific">Oryzihumus leptocrescens</name>
    <dbReference type="NCBI Taxonomy" id="297536"/>
    <lineage>
        <taxon>Bacteria</taxon>
        <taxon>Bacillati</taxon>
        <taxon>Actinomycetota</taxon>
        <taxon>Actinomycetes</taxon>
        <taxon>Micrococcales</taxon>
        <taxon>Intrasporangiaceae</taxon>
        <taxon>Oryzihumus</taxon>
    </lineage>
</organism>
<dbReference type="Pfam" id="PF01061">
    <property type="entry name" value="ABC2_membrane"/>
    <property type="match status" value="1"/>
</dbReference>
<dbReference type="InterPro" id="IPR047817">
    <property type="entry name" value="ABC2_TM_bact-type"/>
</dbReference>
<evidence type="ECO:0000259" key="11">
    <source>
        <dbReference type="PROSITE" id="PS51012"/>
    </source>
</evidence>
<dbReference type="PRINTS" id="PR00164">
    <property type="entry name" value="ABC2TRNSPORT"/>
</dbReference>
<dbReference type="GO" id="GO:0046677">
    <property type="term" value="P:response to antibiotic"/>
    <property type="evidence" value="ECO:0007669"/>
    <property type="project" value="UniProtKB-KW"/>
</dbReference>
<dbReference type="OrthoDB" id="9789409at2"/>
<evidence type="ECO:0000256" key="3">
    <source>
        <dbReference type="ARBA" id="ARBA00022448"/>
    </source>
</evidence>
<keyword evidence="7 10" id="KW-1133">Transmembrane helix</keyword>
<keyword evidence="4 10" id="KW-1003">Cell membrane</keyword>
<feature type="transmembrane region" description="Helical" evidence="10">
    <location>
        <begin position="161"/>
        <end position="188"/>
    </location>
</feature>
<protein>
    <recommendedName>
        <fullName evidence="10">Transport permease protein</fullName>
    </recommendedName>
</protein>
<keyword evidence="9" id="KW-0046">Antibiotic resistance</keyword>
<evidence type="ECO:0000313" key="13">
    <source>
        <dbReference type="Proteomes" id="UP000319514"/>
    </source>
</evidence>
<gene>
    <name evidence="12" type="ORF">FB474_0714</name>
</gene>
<evidence type="ECO:0000256" key="10">
    <source>
        <dbReference type="RuleBase" id="RU361157"/>
    </source>
</evidence>
<feature type="transmembrane region" description="Helical" evidence="10">
    <location>
        <begin position="50"/>
        <end position="75"/>
    </location>
</feature>